<protein>
    <submittedName>
        <fullName evidence="1">Uncharacterized protein</fullName>
    </submittedName>
</protein>
<evidence type="ECO:0000313" key="1">
    <source>
        <dbReference type="EMBL" id="OGH69231.1"/>
    </source>
</evidence>
<name>A0A1F6MC65_9BACT</name>
<evidence type="ECO:0000313" key="2">
    <source>
        <dbReference type="Proteomes" id="UP000176413"/>
    </source>
</evidence>
<dbReference type="Proteomes" id="UP000176413">
    <property type="component" value="Unassembled WGS sequence"/>
</dbReference>
<dbReference type="AlphaFoldDB" id="A0A1F6MC65"/>
<gene>
    <name evidence="1" type="ORF">A3D53_02730</name>
</gene>
<dbReference type="EMBL" id="MFQA01000010">
    <property type="protein sequence ID" value="OGH69231.1"/>
    <property type="molecule type" value="Genomic_DNA"/>
</dbReference>
<sequence length="161" mass="18684">MTTKSVKKRIATPPCGLCGKSKKPRYKTDCCGNWVCGSESEYVMFSYSRDICSRNHRRFTLCGSHHMEGHRGDWKTCKKCYDNFKHELEMYVWYGMNEYNFEKLSNPPAFEPTHCSKCGERIVLSDGGYSSLCGVNRCDSCPITEKEREKIIREYEKNKGK</sequence>
<organism evidence="1 2">
    <name type="scientific">Candidatus Magasanikbacteria bacterium RIFCSPHIGHO2_02_FULL_45_10</name>
    <dbReference type="NCBI Taxonomy" id="1798679"/>
    <lineage>
        <taxon>Bacteria</taxon>
        <taxon>Candidatus Magasanikiibacteriota</taxon>
    </lineage>
</organism>
<accession>A0A1F6MC65</accession>
<reference evidence="1 2" key="1">
    <citation type="journal article" date="2016" name="Nat. Commun.">
        <title>Thousands of microbial genomes shed light on interconnected biogeochemical processes in an aquifer system.</title>
        <authorList>
            <person name="Anantharaman K."/>
            <person name="Brown C.T."/>
            <person name="Hug L.A."/>
            <person name="Sharon I."/>
            <person name="Castelle C.J."/>
            <person name="Probst A.J."/>
            <person name="Thomas B.C."/>
            <person name="Singh A."/>
            <person name="Wilkins M.J."/>
            <person name="Karaoz U."/>
            <person name="Brodie E.L."/>
            <person name="Williams K.H."/>
            <person name="Hubbard S.S."/>
            <person name="Banfield J.F."/>
        </authorList>
    </citation>
    <scope>NUCLEOTIDE SEQUENCE [LARGE SCALE GENOMIC DNA]</scope>
</reference>
<proteinExistence type="predicted"/>
<comment type="caution">
    <text evidence="1">The sequence shown here is derived from an EMBL/GenBank/DDBJ whole genome shotgun (WGS) entry which is preliminary data.</text>
</comment>